<dbReference type="InterPro" id="IPR009334">
    <property type="entry name" value="DUF993"/>
</dbReference>
<dbReference type="RefSeq" id="WP_169396751.1">
    <property type="nucleotide sequence ID" value="NZ_BAAAJH010000005.1"/>
</dbReference>
<keyword evidence="2" id="KW-1185">Reference proteome</keyword>
<dbReference type="Gene3D" id="3.20.20.70">
    <property type="entry name" value="Aldolase class I"/>
    <property type="match status" value="1"/>
</dbReference>
<dbReference type="InterPro" id="IPR013785">
    <property type="entry name" value="Aldolase_TIM"/>
</dbReference>
<gene>
    <name evidence="1" type="ORF">HF577_16555</name>
</gene>
<evidence type="ECO:0000313" key="1">
    <source>
        <dbReference type="EMBL" id="NMH78686.1"/>
    </source>
</evidence>
<dbReference type="Proteomes" id="UP001296706">
    <property type="component" value="Unassembled WGS sequence"/>
</dbReference>
<proteinExistence type="predicted"/>
<dbReference type="SUPFAM" id="SSF51569">
    <property type="entry name" value="Aldolase"/>
    <property type="match status" value="1"/>
</dbReference>
<sequence length="397" mass="42437">MTSLTEREVPLTGARIDLPVAGGGWRTVELAEPREWAEHPGPYRSRVAFAAAHVAADPWGENVPGAPAAVDWDATLAFRRHLFSYGLGVAEAMDTAQRNMGLDWVAVQELVTRSSEQARAHDARIAAGAGTDHRTDLVSVDDVLAAYGEQVEFVEGTGAQVILMASRQLAAVAAGPDDYLRVYDELLRQVREPVILHWLGEAFDPQLRGYWGSTDIPAATETFLRLVSAHAAKVDGVKVSLLSAEHEIGLRAALPAGVRLYTGDDFNYPELIRGDGDQHSDALLGAFAAIAPAASAALAALDDGDLARYDAELAPTLALSRHVFAAPTFYYKTGIAFLAWLSGHQPGFTMVGGLQSARSVVHLSEAFALANTARLLPDPERAAERFRGLLAVAGAAR</sequence>
<organism evidence="1 2">
    <name type="scientific">Pseudonocardia xinjiangensis</name>
    <dbReference type="NCBI Taxonomy" id="75289"/>
    <lineage>
        <taxon>Bacteria</taxon>
        <taxon>Bacillati</taxon>
        <taxon>Actinomycetota</taxon>
        <taxon>Actinomycetes</taxon>
        <taxon>Pseudonocardiales</taxon>
        <taxon>Pseudonocardiaceae</taxon>
        <taxon>Pseudonocardia</taxon>
    </lineage>
</organism>
<evidence type="ECO:0000313" key="2">
    <source>
        <dbReference type="Proteomes" id="UP001296706"/>
    </source>
</evidence>
<accession>A0ABX1RHN0</accession>
<dbReference type="EMBL" id="JAAXKY010000049">
    <property type="protein sequence ID" value="NMH78686.1"/>
    <property type="molecule type" value="Genomic_DNA"/>
</dbReference>
<dbReference type="Pfam" id="PF06187">
    <property type="entry name" value="DUF993"/>
    <property type="match status" value="1"/>
</dbReference>
<comment type="caution">
    <text evidence="1">The sequence shown here is derived from an EMBL/GenBank/DDBJ whole genome shotgun (WGS) entry which is preliminary data.</text>
</comment>
<name>A0ABX1RHN0_9PSEU</name>
<reference evidence="1 2" key="1">
    <citation type="submission" date="2020-04" db="EMBL/GenBank/DDBJ databases">
        <authorList>
            <person name="Klaysubun C."/>
            <person name="Duangmal K."/>
            <person name="Lipun K."/>
        </authorList>
    </citation>
    <scope>NUCLEOTIDE SEQUENCE [LARGE SCALE GENOMIC DNA]</scope>
    <source>
        <strain evidence="1 2">JCM 11839</strain>
    </source>
</reference>
<protein>
    <submittedName>
        <fullName evidence="1">Dihydrodipicolinate synthase family protein</fullName>
    </submittedName>
</protein>